<dbReference type="RefSeq" id="WP_341372330.1">
    <property type="nucleotide sequence ID" value="NZ_JBBUTF010000002.1"/>
</dbReference>
<dbReference type="PANTHER" id="PTHR35810">
    <property type="entry name" value="CYTOPLASMIC PROTEIN-RELATED"/>
    <property type="match status" value="1"/>
</dbReference>
<reference evidence="1 2" key="1">
    <citation type="submission" date="2024-04" db="EMBL/GenBank/DDBJ databases">
        <title>Novel species of the genus Ideonella isolated from streams.</title>
        <authorList>
            <person name="Lu H."/>
        </authorList>
    </citation>
    <scope>NUCLEOTIDE SEQUENCE [LARGE SCALE GENOMIC DNA]</scope>
    <source>
        <strain evidence="1 2">BYS139W</strain>
    </source>
</reference>
<gene>
    <name evidence="1" type="ORF">AACH11_01025</name>
</gene>
<proteinExistence type="predicted"/>
<organism evidence="1 2">
    <name type="scientific">Pseudaquabacterium rugosum</name>
    <dbReference type="NCBI Taxonomy" id="2984194"/>
    <lineage>
        <taxon>Bacteria</taxon>
        <taxon>Pseudomonadati</taxon>
        <taxon>Pseudomonadota</taxon>
        <taxon>Betaproteobacteria</taxon>
        <taxon>Burkholderiales</taxon>
        <taxon>Sphaerotilaceae</taxon>
        <taxon>Pseudaquabacterium</taxon>
    </lineage>
</organism>
<accession>A0ABU9B3V0</accession>
<protein>
    <submittedName>
        <fullName evidence="1">Virulence RhuM family protein</fullName>
    </submittedName>
</protein>
<sequence>MSELPLQPGAEGQGEFVLYTTEDGLTRVEMRADGGSLWLSQAEIGTLFQTTPQNVTQHVKAIYAEGEADPAATCKSSLQVRQEGGRQVRRTVRFYSLEVILAVGYRARSARGTQFRQWATAHLSEYLLKGFTIDDERLKNPPVADSALPDRFGELLERIRDIRASERRMYLRVREIFALAADYAPSLPETTRFFKVIQNKLHFAVHGQTASELIVRRADANQPHMGLSTWKGTHVTKADVGTAKNYLREAEVSELNRIVTMWLDFAEDQALRRKEVFLKDWAERLDAFLAFNERQVLAGAGTVSHKQAVAHAEGQYEKFSVQRRAALEAEGQAYAARMLEAPAGDESGVQELGQVAKRLAKKKGKNDAS</sequence>
<dbReference type="PIRSF" id="PIRSF015268">
    <property type="entry name" value="Virulence_RhuM"/>
    <property type="match status" value="1"/>
</dbReference>
<name>A0ABU9B3V0_9BURK</name>
<evidence type="ECO:0000313" key="2">
    <source>
        <dbReference type="Proteomes" id="UP001368500"/>
    </source>
</evidence>
<keyword evidence="2" id="KW-1185">Reference proteome</keyword>
<dbReference type="Proteomes" id="UP001368500">
    <property type="component" value="Unassembled WGS sequence"/>
</dbReference>
<dbReference type="PANTHER" id="PTHR35810:SF1">
    <property type="entry name" value="CYTOPLASMIC PROTEIN"/>
    <property type="match status" value="1"/>
</dbReference>
<dbReference type="InterPro" id="IPR011204">
    <property type="entry name" value="Virulence_RhuM-like"/>
</dbReference>
<dbReference type="Pfam" id="PF13310">
    <property type="entry name" value="Virulence_RhuM"/>
    <property type="match status" value="1"/>
</dbReference>
<evidence type="ECO:0000313" key="1">
    <source>
        <dbReference type="EMBL" id="MEK8024548.1"/>
    </source>
</evidence>
<comment type="caution">
    <text evidence="1">The sequence shown here is derived from an EMBL/GenBank/DDBJ whole genome shotgun (WGS) entry which is preliminary data.</text>
</comment>
<dbReference type="EMBL" id="JBBUTF010000002">
    <property type="protein sequence ID" value="MEK8024548.1"/>
    <property type="molecule type" value="Genomic_DNA"/>
</dbReference>